<gene>
    <name evidence="2" type="ORF">RhiirA4_544389</name>
</gene>
<dbReference type="EMBL" id="LLXI01000599">
    <property type="protein sequence ID" value="PKY48073.1"/>
    <property type="molecule type" value="Genomic_DNA"/>
</dbReference>
<dbReference type="Proteomes" id="UP000234323">
    <property type="component" value="Unassembled WGS sequence"/>
</dbReference>
<dbReference type="InterPro" id="IPR036280">
    <property type="entry name" value="Multihaem_cyt_sf"/>
</dbReference>
<reference evidence="2 3" key="1">
    <citation type="submission" date="2015-10" db="EMBL/GenBank/DDBJ databases">
        <title>Genome analyses suggest a sexual origin of heterokaryosis in a supposedly ancient asexual fungus.</title>
        <authorList>
            <person name="Ropars J."/>
            <person name="Sedzielewska K."/>
            <person name="Noel J."/>
            <person name="Charron P."/>
            <person name="Farinelli L."/>
            <person name="Marton T."/>
            <person name="Kruger M."/>
            <person name="Pelin A."/>
            <person name="Brachmann A."/>
            <person name="Corradi N."/>
        </authorList>
    </citation>
    <scope>NUCLEOTIDE SEQUENCE [LARGE SCALE GENOMIC DNA]</scope>
    <source>
        <strain evidence="2 3">A4</strain>
    </source>
</reference>
<dbReference type="Gene3D" id="1.10.510.10">
    <property type="entry name" value="Transferase(Phosphotransferase) domain 1"/>
    <property type="match status" value="1"/>
</dbReference>
<accession>A0A2I1GN57</accession>
<evidence type="ECO:0000313" key="3">
    <source>
        <dbReference type="Proteomes" id="UP000234323"/>
    </source>
</evidence>
<dbReference type="SUPFAM" id="SSF56112">
    <property type="entry name" value="Protein kinase-like (PK-like)"/>
    <property type="match status" value="1"/>
</dbReference>
<organism evidence="2 3">
    <name type="scientific">Rhizophagus irregularis</name>
    <dbReference type="NCBI Taxonomy" id="588596"/>
    <lineage>
        <taxon>Eukaryota</taxon>
        <taxon>Fungi</taxon>
        <taxon>Fungi incertae sedis</taxon>
        <taxon>Mucoromycota</taxon>
        <taxon>Glomeromycotina</taxon>
        <taxon>Glomeromycetes</taxon>
        <taxon>Glomerales</taxon>
        <taxon>Glomeraceae</taxon>
        <taxon>Rhizophagus</taxon>
    </lineage>
</organism>
<dbReference type="VEuPathDB" id="FungiDB:RhiirA1_388765"/>
<feature type="domain" description="Protein kinase" evidence="1">
    <location>
        <begin position="1246"/>
        <end position="1519"/>
    </location>
</feature>
<sequence length="1600" mass="191928">MLVKKNIIKFIGKYMGIFEPKYGVFKTSDYNLNLEERRTKYEKYKFILCEKCSNHIYIEDCYCTSCYDKETDLVKKDHIKSGPKFGIFKTSDYNLDLEERRKKYVNYDNILCEKCSNDIYIEDCYCTSCYDKETDLVKKSHMKFGPKFGIFKTSDYNLDLEERRRKYMNYDNILCEKCSNHIYIEDCYCTSCYNKETDLVKKGHMKFGPKFGIFKTSDYNLDLEERRKKYMNYDNILCEKCSNDIYIKDCCCTSCYDKETDLVKKGHIKFGPIFGIFKTSDYNLDLEERRKKYINYDNILCEECSNKISKQRKWNYHNKEIDFIKNAYIKKYENENENYSNKIDEWNYYCTYCYDKETDIIKKGHMKFGSNFRILDCNLNLEERRVKYMNFDGILCEKCNQEINNHYYYCMSCHYKETDIIKKGHMGSKFGILDCYLNLKERRAKYEKYNLILCEKCNNEIFKWNYYCTPCYNKETNVIKKGYIKFGPNFRILDYTNLNLRTKYMNIDGILCGKCNNEINNQCCYCTSCYNEETDLIKKGHMKFGSNFEIFKKSDYNLNLEERRAKYMNCDGILCEICHNQISKWNYYCIHCYNKETEAIKKGHMKFGSNFEIFKKSDYNLNLEERRAKYMNCDGILCEICYNQISKWNYYCIQCYNKETEAIKKGHMKFGSNFEIFNTFDYNLNLKERRAKYMNYDGILCEKCINDIYKWDCYCTHCYNKETDFIKKEQMKFGSNFEIFKKSDYNLNLKERRAKYMNCDGNILCEICYNQISKWNYYCIHCYNKETDAIKKCHMEFGLNFAILDCNLNLEERRAKYMNFDGILCEKCNEKINNQYYYCILCYNKETDIVKKEHMKFGSNFEIFKESDYNLNFEERRAKYMKYDGILCEKCNQEIKKYYYYCTYCYNKETADVIKKGHMKFGSNFEIFNTFDYNLNLKERRAKYMNYDRILCEKCINEINKQYYNCNYCYNNQMIINRCKVCFIGNNDDCCSFYKFKQYLENLSKWIGENKFIDNYLIKQKGEVYDYDLDEDDRLVKYKDFDYILCEKCGIKYHCNYCYDCYIKEINELNELKSELQPKLQDYENFYFKVYKKETKELRELKELQSILIDYKNVYFKLNSNLGIFKQIRQKFENTKYYVDNKKILINNIRYNGVHDCLRKLRSYCCDCYDKEIDIIEKKRMDFGKCKECLKIHEDLDGCLSCNPKHFQRDFDKWTSRNEVIDKLIQDNQNIGRKYGLLEWISYDKFTNINYIAKGGFAKVYSAIWKDGPIKKWSQFSNNWKRSGSTTIALKVLNNSENISEDFLNEIKFFNEVSGYMCIIKCFGITQDPITNNYALVLQYMENGDLRKYLERTANIITWDQRLNKIYDICLALNNIHVHGLIHKDLHPGNIFIDPTFAYIGDFGLCMPANEILSNSIKKNIYGVIPYMAPEILRGKPHTLASDVYSLGVIINEIITVIPPFNNQPHDHFLALDICRGLRPNIREENPTSLKELIKKCWDANPENRPASKEILYTLSNKLSEYKNMPLKLSYNLNESNELQSHPLATYMSRLLNFQNLPEPINCTNQQEFISSRYTKRIRTGQVNTIYSDECSDCIIMDNY</sequence>
<dbReference type="VEuPathDB" id="FungiDB:RhiirA1_532546"/>
<dbReference type="VEuPathDB" id="FungiDB:FUN_002280"/>
<dbReference type="InterPro" id="IPR000719">
    <property type="entry name" value="Prot_kinase_dom"/>
</dbReference>
<dbReference type="VEuPathDB" id="FungiDB:FUN_002279"/>
<dbReference type="VEuPathDB" id="FungiDB:RhiirFUN_002343"/>
<dbReference type="PANTHER" id="PTHR44329">
    <property type="entry name" value="SERINE/THREONINE-PROTEIN KINASE TNNI3K-RELATED"/>
    <property type="match status" value="1"/>
</dbReference>
<evidence type="ECO:0000259" key="1">
    <source>
        <dbReference type="PROSITE" id="PS50011"/>
    </source>
</evidence>
<keyword evidence="3" id="KW-1185">Reference proteome</keyword>
<dbReference type="GO" id="GO:0005524">
    <property type="term" value="F:ATP binding"/>
    <property type="evidence" value="ECO:0007669"/>
    <property type="project" value="InterPro"/>
</dbReference>
<dbReference type="InterPro" id="IPR051681">
    <property type="entry name" value="Ser/Thr_Kinases-Pseudokinases"/>
</dbReference>
<dbReference type="Pfam" id="PF07714">
    <property type="entry name" value="PK_Tyr_Ser-Thr"/>
    <property type="match status" value="1"/>
</dbReference>
<dbReference type="PROSITE" id="PS50011">
    <property type="entry name" value="PROTEIN_KINASE_DOM"/>
    <property type="match status" value="1"/>
</dbReference>
<dbReference type="InterPro" id="IPR001245">
    <property type="entry name" value="Ser-Thr/Tyr_kinase_cat_dom"/>
</dbReference>
<name>A0A2I1GN57_9GLOM</name>
<comment type="caution">
    <text evidence="2">The sequence shown here is derived from an EMBL/GenBank/DDBJ whole genome shotgun (WGS) entry which is preliminary data.</text>
</comment>
<dbReference type="InterPro" id="IPR011009">
    <property type="entry name" value="Kinase-like_dom_sf"/>
</dbReference>
<proteinExistence type="predicted"/>
<dbReference type="GO" id="GO:0004674">
    <property type="term" value="F:protein serine/threonine kinase activity"/>
    <property type="evidence" value="ECO:0007669"/>
    <property type="project" value="TreeGrafter"/>
</dbReference>
<dbReference type="VEuPathDB" id="FungiDB:RhiirA1_473212"/>
<dbReference type="VEuPathDB" id="FungiDB:RhiirFUN_002361"/>
<evidence type="ECO:0000313" key="2">
    <source>
        <dbReference type="EMBL" id="PKY48073.1"/>
    </source>
</evidence>
<dbReference type="SUPFAM" id="SSF48695">
    <property type="entry name" value="Multiheme cytochromes"/>
    <property type="match status" value="1"/>
</dbReference>
<protein>
    <recommendedName>
        <fullName evidence="1">Protein kinase domain-containing protein</fullName>
    </recommendedName>
</protein>
<dbReference type="VEuPathDB" id="FungiDB:RhiirFUN_002362"/>